<keyword evidence="3" id="KW-1185">Reference proteome</keyword>
<accession>A0A8X6TZA8</accession>
<evidence type="ECO:0000313" key="2">
    <source>
        <dbReference type="EMBL" id="GFT63523.1"/>
    </source>
</evidence>
<evidence type="ECO:0000256" key="1">
    <source>
        <dbReference type="SAM" id="MobiDB-lite"/>
    </source>
</evidence>
<protein>
    <submittedName>
        <fullName evidence="2">Uncharacterized protein</fullName>
    </submittedName>
</protein>
<name>A0A8X6TZA8_NEPPI</name>
<proteinExistence type="predicted"/>
<organism evidence="2 3">
    <name type="scientific">Nephila pilipes</name>
    <name type="common">Giant wood spider</name>
    <name type="synonym">Nephila maculata</name>
    <dbReference type="NCBI Taxonomy" id="299642"/>
    <lineage>
        <taxon>Eukaryota</taxon>
        <taxon>Metazoa</taxon>
        <taxon>Ecdysozoa</taxon>
        <taxon>Arthropoda</taxon>
        <taxon>Chelicerata</taxon>
        <taxon>Arachnida</taxon>
        <taxon>Araneae</taxon>
        <taxon>Araneomorphae</taxon>
        <taxon>Entelegynae</taxon>
        <taxon>Araneoidea</taxon>
        <taxon>Nephilidae</taxon>
        <taxon>Nephila</taxon>
    </lineage>
</organism>
<gene>
    <name evidence="2" type="ORF">NPIL_577451</name>
</gene>
<dbReference type="EMBL" id="BMAW01114825">
    <property type="protein sequence ID" value="GFT63523.1"/>
    <property type="molecule type" value="Genomic_DNA"/>
</dbReference>
<feature type="region of interest" description="Disordered" evidence="1">
    <location>
        <begin position="54"/>
        <end position="82"/>
    </location>
</feature>
<reference evidence="2" key="1">
    <citation type="submission" date="2020-08" db="EMBL/GenBank/DDBJ databases">
        <title>Multicomponent nature underlies the extraordinary mechanical properties of spider dragline silk.</title>
        <authorList>
            <person name="Kono N."/>
            <person name="Nakamura H."/>
            <person name="Mori M."/>
            <person name="Yoshida Y."/>
            <person name="Ohtoshi R."/>
            <person name="Malay A.D."/>
            <person name="Moran D.A.P."/>
            <person name="Tomita M."/>
            <person name="Numata K."/>
            <person name="Arakawa K."/>
        </authorList>
    </citation>
    <scope>NUCLEOTIDE SEQUENCE</scope>
</reference>
<sequence length="89" mass="10321">MEVQLVTSSSHKTMMLDTALLVKNYLREENIVPESKLQVRRIIHDFECPIYKSIKAKQQPPPTSTHNHHQPPPPTTTTTNHQHYQLIIL</sequence>
<dbReference type="AlphaFoldDB" id="A0A8X6TZA8"/>
<comment type="caution">
    <text evidence="2">The sequence shown here is derived from an EMBL/GenBank/DDBJ whole genome shotgun (WGS) entry which is preliminary data.</text>
</comment>
<dbReference type="Proteomes" id="UP000887013">
    <property type="component" value="Unassembled WGS sequence"/>
</dbReference>
<evidence type="ECO:0000313" key="3">
    <source>
        <dbReference type="Proteomes" id="UP000887013"/>
    </source>
</evidence>